<feature type="transmembrane region" description="Helical" evidence="11">
    <location>
        <begin position="745"/>
        <end position="767"/>
    </location>
</feature>
<dbReference type="FunFam" id="3.40.50.300:FF:000565">
    <property type="entry name" value="ABC bile acid transporter"/>
    <property type="match status" value="1"/>
</dbReference>
<dbReference type="GO" id="GO:0005524">
    <property type="term" value="F:ATP binding"/>
    <property type="evidence" value="ECO:0007669"/>
    <property type="project" value="UniProtKB-KW"/>
</dbReference>
<dbReference type="GO" id="GO:0000329">
    <property type="term" value="C:fungal-type vacuole membrane"/>
    <property type="evidence" value="ECO:0007669"/>
    <property type="project" value="TreeGrafter"/>
</dbReference>
<dbReference type="CDD" id="cd18596">
    <property type="entry name" value="ABC_6TM_VMR1_D1_like"/>
    <property type="match status" value="1"/>
</dbReference>
<dbReference type="InterPro" id="IPR003593">
    <property type="entry name" value="AAA+_ATPase"/>
</dbReference>
<dbReference type="PANTHER" id="PTHR24223:SF353">
    <property type="entry name" value="ABC TRANSPORTER ATP-BINDING PROTEIN_PERMEASE VMR1-RELATED"/>
    <property type="match status" value="1"/>
</dbReference>
<dbReference type="EMBL" id="BSXN01000143">
    <property type="protein sequence ID" value="GME67311.1"/>
    <property type="molecule type" value="Genomic_DNA"/>
</dbReference>
<feature type="domain" description="ABC transporter" evidence="12">
    <location>
        <begin position="1113"/>
        <end position="1370"/>
    </location>
</feature>
<dbReference type="InterPro" id="IPR017871">
    <property type="entry name" value="ABC_transporter-like_CS"/>
</dbReference>
<feature type="compositionally biased region" description="Basic and acidic residues" evidence="10">
    <location>
        <begin position="165"/>
        <end position="180"/>
    </location>
</feature>
<dbReference type="Proteomes" id="UP001165120">
    <property type="component" value="Unassembled WGS sequence"/>
</dbReference>
<dbReference type="Gene3D" id="3.40.50.300">
    <property type="entry name" value="P-loop containing nucleotide triphosphate hydrolases"/>
    <property type="match status" value="2"/>
</dbReference>
<keyword evidence="4" id="KW-0677">Repeat</keyword>
<dbReference type="GO" id="GO:0140359">
    <property type="term" value="F:ABC-type transporter activity"/>
    <property type="evidence" value="ECO:0007669"/>
    <property type="project" value="InterPro"/>
</dbReference>
<dbReference type="CDD" id="cd03369">
    <property type="entry name" value="ABCC_NFT1"/>
    <property type="match status" value="1"/>
</dbReference>
<feature type="transmembrane region" description="Helical" evidence="11">
    <location>
        <begin position="1019"/>
        <end position="1041"/>
    </location>
</feature>
<dbReference type="SUPFAM" id="SSF90123">
    <property type="entry name" value="ABC transporter transmembrane region"/>
    <property type="match status" value="2"/>
</dbReference>
<sequence length="1392" mass="156592">MIWDSHKDPITMDRIWSLARDDYAYVVLTKFHTTVSKLRFTWKLFAQFGSYFLLQSILAVCESFLVFLPSILLKKILEFIEDPTTIPISAAWLYVIVTLIGSFIWSCFSNFSLFIGRRLCARIKAIIIGEVYAKALRRRAVFSSESDDGKEEKKEVNADETSAPNKKDTEDSKDGSDDKKSKDLGSIINLMAVDSFKISEICGYLHYFVSSIIMTIVAITLLYQLLGVAALVGSLSLIVMLPVNYKLSSKLGELQESMLSVTDKRVQKLNETLQSIRIIKFFAWEEKFYEQIDEIRENELTCLLNRCYVWILSCFVWFFTPTAVSFFAFYYYVYIDKNVLTTPIAFTALSLFNLLRAPLDQFADMLSFVIQSKVSLERVEKFLNEEDSTKYEQLYHPKSANAPLIGFRDASFTWNKNAESEFKLKNINIDFKVSKLNIIVGATGCGKSSLLLALLGEMDKLSGEVYLNGITPRDELVPNPATGLTESVAYCAQSAWLLNDTIRENILFASPYKEDRYKAVIHACGLERDLEILDNGDETEVGEKGITLSGGQKQRVSLARALYSTASYILLDDCLSAVDSHTATHIYEHCITGPLMNSRTCILVSHNVALTIQQAEYVVIMENGRVKSQGSVEAMIQGGFLGDDSALKSVLQSRSTSSVDLVGMNSKIASNQDHATGSDLLAKTAAALGAEVQMDMELDDNIERVEVTKDGKPKSKLVEEETKASGFVSLEIYKIYFDYMGGFKVLALFVSVLLLAEAVHVLLSWWLKVWSMDNEKIAESGVFSILSPSGNAINYRNVIGSLSFSSMFSASEWNKPIITYLSYKTTQTNHSTLFYISWYAVIGMIYAIAASLRVVVAFVAGVNASRKIFRELLSKVLRAKLRFFDSTPVGRIINRFSKDIEGIDQELAAYGDAFFVIVLSVLTTIGLISVITPGFLILAFFICLCFYLIGYFYMELSRELKRFDSVTRSPIHQHFTETLVGVTTIRAYGDERRFLKHNLARIDENNRPFFYLWIANRWLAFRVEIVSSFITFFASSFAVAGHEYLDAGLAGISLSFAITFIQNAVWLVRTYAMLEMNMNSIERIQEYMSIDQEPDAFIPDNDPPQSWPENGSIEVSDLSLRYAPALPRVINNVSFNVQPCTKIGIVGRTGAGKSTIITAFFRFIDPETGSIKIDGYDVTKIGLTRLRRGITIIPQDPTLFSGTIRSNLDPFNEYSDEEIFKSLKRVSLLTDEEYETLKKNGFEHSNEDIGSTGENKNNFLELGHPMAEGGSNISQGQRQLVCLARSLLKSPKIIMLDEATASIDYKSDALIQRTIREEFANSTIMTIAHRLRSIIDYDKILVLDGGRVKEFADPYTLISDKNSQFRSMCEDSGEFDELVKLAKESQLKNKKK</sequence>
<feature type="transmembrane region" description="Helical" evidence="11">
    <location>
        <begin position="308"/>
        <end position="333"/>
    </location>
</feature>
<dbReference type="InterPro" id="IPR027417">
    <property type="entry name" value="P-loop_NTPase"/>
</dbReference>
<evidence type="ECO:0000256" key="10">
    <source>
        <dbReference type="SAM" id="MobiDB-lite"/>
    </source>
</evidence>
<accession>A0A9W6SW61</accession>
<keyword evidence="3 11" id="KW-0812">Transmembrane</keyword>
<evidence type="ECO:0000256" key="5">
    <source>
        <dbReference type="ARBA" id="ARBA00022741"/>
    </source>
</evidence>
<evidence type="ECO:0000256" key="4">
    <source>
        <dbReference type="ARBA" id="ARBA00022737"/>
    </source>
</evidence>
<feature type="domain" description="ABC transmembrane type-1" evidence="13">
    <location>
        <begin position="813"/>
        <end position="1076"/>
    </location>
</feature>
<dbReference type="InterPro" id="IPR003439">
    <property type="entry name" value="ABC_transporter-like_ATP-bd"/>
</dbReference>
<feature type="transmembrane region" description="Helical" evidence="11">
    <location>
        <begin position="92"/>
        <end position="115"/>
    </location>
</feature>
<evidence type="ECO:0000313" key="15">
    <source>
        <dbReference type="Proteomes" id="UP001165120"/>
    </source>
</evidence>
<dbReference type="PROSITE" id="PS50893">
    <property type="entry name" value="ABC_TRANSPORTER_2"/>
    <property type="match status" value="2"/>
</dbReference>
<keyword evidence="15" id="KW-1185">Reference proteome</keyword>
<evidence type="ECO:0000256" key="11">
    <source>
        <dbReference type="SAM" id="Phobius"/>
    </source>
</evidence>
<keyword evidence="6" id="KW-0067">ATP-binding</keyword>
<feature type="transmembrane region" description="Helical" evidence="11">
    <location>
        <begin position="48"/>
        <end position="72"/>
    </location>
</feature>
<dbReference type="SUPFAM" id="SSF52540">
    <property type="entry name" value="P-loop containing nucleoside triphosphate hydrolases"/>
    <property type="match status" value="2"/>
</dbReference>
<evidence type="ECO:0000256" key="1">
    <source>
        <dbReference type="ARBA" id="ARBA00004141"/>
    </source>
</evidence>
<evidence type="ECO:0000256" key="6">
    <source>
        <dbReference type="ARBA" id="ARBA00022840"/>
    </source>
</evidence>
<dbReference type="CDD" id="cd03250">
    <property type="entry name" value="ABCC_MRP_domain1"/>
    <property type="match status" value="1"/>
</dbReference>
<protein>
    <submittedName>
        <fullName evidence="14">Unnamed protein product</fullName>
    </submittedName>
</protein>
<evidence type="ECO:0000256" key="8">
    <source>
        <dbReference type="ARBA" id="ARBA00023136"/>
    </source>
</evidence>
<dbReference type="InterPro" id="IPR011527">
    <property type="entry name" value="ABC1_TM_dom"/>
</dbReference>
<keyword evidence="2" id="KW-0813">Transport</keyword>
<gene>
    <name evidence="14" type="ORF">Cboi02_000073600</name>
</gene>
<organism evidence="14 15">
    <name type="scientific">Candida boidinii</name>
    <name type="common">Yeast</name>
    <dbReference type="NCBI Taxonomy" id="5477"/>
    <lineage>
        <taxon>Eukaryota</taxon>
        <taxon>Fungi</taxon>
        <taxon>Dikarya</taxon>
        <taxon>Ascomycota</taxon>
        <taxon>Saccharomycotina</taxon>
        <taxon>Pichiomycetes</taxon>
        <taxon>Pichiales</taxon>
        <taxon>Pichiaceae</taxon>
        <taxon>Ogataea</taxon>
        <taxon>Ogataea/Candida clade</taxon>
    </lineage>
</organism>
<keyword evidence="7 11" id="KW-1133">Transmembrane helix</keyword>
<dbReference type="PROSITE" id="PS00211">
    <property type="entry name" value="ABC_TRANSPORTER_1"/>
    <property type="match status" value="2"/>
</dbReference>
<feature type="transmembrane region" description="Helical" evidence="11">
    <location>
        <begin position="934"/>
        <end position="954"/>
    </location>
</feature>
<dbReference type="Gene3D" id="1.20.1560.10">
    <property type="entry name" value="ABC transporter type 1, transmembrane domain"/>
    <property type="match status" value="2"/>
</dbReference>
<dbReference type="InterPro" id="IPR050173">
    <property type="entry name" value="ABC_transporter_C-like"/>
</dbReference>
<feature type="transmembrane region" description="Helical" evidence="11">
    <location>
        <begin position="1047"/>
        <end position="1068"/>
    </location>
</feature>
<evidence type="ECO:0000256" key="7">
    <source>
        <dbReference type="ARBA" id="ARBA00022989"/>
    </source>
</evidence>
<feature type="transmembrane region" description="Helical" evidence="11">
    <location>
        <begin position="201"/>
        <end position="219"/>
    </location>
</feature>
<keyword evidence="5" id="KW-0547">Nucleotide-binding</keyword>
<dbReference type="Pfam" id="PF00005">
    <property type="entry name" value="ABC_tran"/>
    <property type="match status" value="2"/>
</dbReference>
<feature type="transmembrane region" description="Helical" evidence="11">
    <location>
        <begin position="907"/>
        <end position="928"/>
    </location>
</feature>
<dbReference type="SMART" id="SM00382">
    <property type="entry name" value="AAA"/>
    <property type="match status" value="2"/>
</dbReference>
<dbReference type="InterPro" id="IPR036640">
    <property type="entry name" value="ABC1_TM_sf"/>
</dbReference>
<comment type="caution">
    <text evidence="14">The sequence shown here is derived from an EMBL/GenBank/DDBJ whole genome shotgun (WGS) entry which is preliminary data.</text>
</comment>
<feature type="domain" description="ABC transmembrane type-1" evidence="13">
    <location>
        <begin position="57"/>
        <end position="371"/>
    </location>
</feature>
<feature type="transmembrane region" description="Helical" evidence="11">
    <location>
        <begin position="836"/>
        <end position="860"/>
    </location>
</feature>
<comment type="subcellular location">
    <subcellularLocation>
        <location evidence="1">Membrane</location>
        <topology evidence="1">Multi-pass membrane protein</topology>
    </subcellularLocation>
</comment>
<evidence type="ECO:0000256" key="2">
    <source>
        <dbReference type="ARBA" id="ARBA00022448"/>
    </source>
</evidence>
<dbReference type="CDD" id="cd18604">
    <property type="entry name" value="ABC_6TM_VMR1_D2_like"/>
    <property type="match status" value="1"/>
</dbReference>
<reference evidence="14" key="1">
    <citation type="submission" date="2023-04" db="EMBL/GenBank/DDBJ databases">
        <title>Candida boidinii NBRC 10035.</title>
        <authorList>
            <person name="Ichikawa N."/>
            <person name="Sato H."/>
            <person name="Tonouchi N."/>
        </authorList>
    </citation>
    <scope>NUCLEOTIDE SEQUENCE</scope>
    <source>
        <strain evidence="14">NBRC 10035</strain>
    </source>
</reference>
<dbReference type="PANTHER" id="PTHR24223">
    <property type="entry name" value="ATP-BINDING CASSETTE SUB-FAMILY C"/>
    <property type="match status" value="1"/>
</dbReference>
<dbReference type="Pfam" id="PF00664">
    <property type="entry name" value="ABC_membrane"/>
    <property type="match status" value="2"/>
</dbReference>
<proteinExistence type="predicted"/>
<dbReference type="PROSITE" id="PS50929">
    <property type="entry name" value="ABC_TM1F"/>
    <property type="match status" value="2"/>
</dbReference>
<keyword evidence="9" id="KW-0325">Glycoprotein</keyword>
<evidence type="ECO:0000256" key="3">
    <source>
        <dbReference type="ARBA" id="ARBA00022692"/>
    </source>
</evidence>
<feature type="region of interest" description="Disordered" evidence="10">
    <location>
        <begin position="148"/>
        <end position="180"/>
    </location>
</feature>
<feature type="transmembrane region" description="Helical" evidence="11">
    <location>
        <begin position="225"/>
        <end position="245"/>
    </location>
</feature>
<evidence type="ECO:0000313" key="14">
    <source>
        <dbReference type="EMBL" id="GME67311.1"/>
    </source>
</evidence>
<dbReference type="FunFam" id="3.40.50.300:FF:000825">
    <property type="entry name" value="ABC bile acid transporter"/>
    <property type="match status" value="1"/>
</dbReference>
<keyword evidence="8 11" id="KW-0472">Membrane</keyword>
<feature type="domain" description="ABC transporter" evidence="12">
    <location>
        <begin position="405"/>
        <end position="648"/>
    </location>
</feature>
<name>A0A9W6SW61_CANBO</name>
<evidence type="ECO:0000256" key="9">
    <source>
        <dbReference type="ARBA" id="ARBA00023180"/>
    </source>
</evidence>
<evidence type="ECO:0000259" key="12">
    <source>
        <dbReference type="PROSITE" id="PS50893"/>
    </source>
</evidence>
<dbReference type="GO" id="GO:0016887">
    <property type="term" value="F:ATP hydrolysis activity"/>
    <property type="evidence" value="ECO:0007669"/>
    <property type="project" value="InterPro"/>
</dbReference>
<evidence type="ECO:0000259" key="13">
    <source>
        <dbReference type="PROSITE" id="PS50929"/>
    </source>
</evidence>